<dbReference type="STRING" id="34475.A0A4Y9Y229"/>
<feature type="region of interest" description="Disordered" evidence="5">
    <location>
        <begin position="232"/>
        <end position="251"/>
    </location>
</feature>
<name>A0A4Y9Y229_9APHY</name>
<dbReference type="PROSITE" id="PS51716">
    <property type="entry name" value="G_IRG"/>
    <property type="match status" value="1"/>
</dbReference>
<evidence type="ECO:0000256" key="3">
    <source>
        <dbReference type="ARBA" id="ARBA00022801"/>
    </source>
</evidence>
<keyword evidence="2" id="KW-0547">Nucleotide-binding</keyword>
<feature type="region of interest" description="Disordered" evidence="5">
    <location>
        <begin position="44"/>
        <end position="134"/>
    </location>
</feature>
<dbReference type="PANTHER" id="PTHR32341">
    <property type="entry name" value="INTERFERON-INDUCIBLE GTPASE"/>
    <property type="match status" value="1"/>
</dbReference>
<organism evidence="7 8">
    <name type="scientific">Rhodofomes roseus</name>
    <dbReference type="NCBI Taxonomy" id="34475"/>
    <lineage>
        <taxon>Eukaryota</taxon>
        <taxon>Fungi</taxon>
        <taxon>Dikarya</taxon>
        <taxon>Basidiomycota</taxon>
        <taxon>Agaricomycotina</taxon>
        <taxon>Agaricomycetes</taxon>
        <taxon>Polyporales</taxon>
        <taxon>Rhodofomes</taxon>
    </lineage>
</organism>
<dbReference type="GO" id="GO:0005525">
    <property type="term" value="F:GTP binding"/>
    <property type="evidence" value="ECO:0007669"/>
    <property type="project" value="UniProtKB-KW"/>
</dbReference>
<dbReference type="InterPro" id="IPR007743">
    <property type="entry name" value="Immunity-related_GTPase-like"/>
</dbReference>
<dbReference type="PANTHER" id="PTHR32341:SF10">
    <property type="entry name" value="INTERFERON-INDUCIBLE GTPASE 5"/>
    <property type="match status" value="1"/>
</dbReference>
<evidence type="ECO:0000256" key="2">
    <source>
        <dbReference type="ARBA" id="ARBA00022741"/>
    </source>
</evidence>
<dbReference type="GO" id="GO:0016787">
    <property type="term" value="F:hydrolase activity"/>
    <property type="evidence" value="ECO:0007669"/>
    <property type="project" value="UniProtKB-KW"/>
</dbReference>
<dbReference type="InterPro" id="IPR030385">
    <property type="entry name" value="G_IRG_dom"/>
</dbReference>
<dbReference type="InterPro" id="IPR051515">
    <property type="entry name" value="IRG"/>
</dbReference>
<keyword evidence="3" id="KW-0378">Hydrolase</keyword>
<feature type="compositionally biased region" description="Basic and acidic residues" evidence="5">
    <location>
        <begin position="90"/>
        <end position="134"/>
    </location>
</feature>
<feature type="domain" description="IRG-type G" evidence="6">
    <location>
        <begin position="204"/>
        <end position="427"/>
    </location>
</feature>
<keyword evidence="4" id="KW-0342">GTP-binding</keyword>
<comment type="similarity">
    <text evidence="1">Belongs to the TRAFAC class dynamin-like GTPase superfamily. IRG family.</text>
</comment>
<evidence type="ECO:0000313" key="7">
    <source>
        <dbReference type="EMBL" id="TFY55793.1"/>
    </source>
</evidence>
<dbReference type="GO" id="GO:0016020">
    <property type="term" value="C:membrane"/>
    <property type="evidence" value="ECO:0007669"/>
    <property type="project" value="InterPro"/>
</dbReference>
<evidence type="ECO:0000259" key="6">
    <source>
        <dbReference type="PROSITE" id="PS51716"/>
    </source>
</evidence>
<evidence type="ECO:0000256" key="1">
    <source>
        <dbReference type="ARBA" id="ARBA00005429"/>
    </source>
</evidence>
<evidence type="ECO:0000256" key="4">
    <source>
        <dbReference type="ARBA" id="ARBA00023134"/>
    </source>
</evidence>
<reference evidence="7 8" key="1">
    <citation type="submission" date="2019-01" db="EMBL/GenBank/DDBJ databases">
        <title>Genome sequencing of the rare red list fungi Fomitopsis rosea.</title>
        <authorList>
            <person name="Buettner E."/>
            <person name="Kellner H."/>
        </authorList>
    </citation>
    <scope>NUCLEOTIDE SEQUENCE [LARGE SCALE GENOMIC DNA]</scope>
    <source>
        <strain evidence="7 8">DSM 105464</strain>
    </source>
</reference>
<sequence length="437" mass="48447">MAFLLPIAAGAAILTGIVGLVSSIRSAFRKKNIKPNPVVAETARRINEARGRTSTAPPTSAQAETRRTVPAGGKPPDARREGGSPSRGGGEGKRVEEDLRKAAEAAAERAEQERRKAVEQRAQAEEAAERDRQERMGAVEEMLRMSVKHQEAEWARQAAENAVAEARAAREMAEMKLREGIRPVLLPTLEEFDAAKERMQYQENLFHFAVVGSAGSGKSSLVNALRGVRNGKAGSAPTGTSETTMETARYPDSNSSSPFVWYDVPGAGTQSTPDWKYFIEQGLYIFDAIIVVYGDRFTEIDIAILRNCARWQIPTYIVRSKAIMHIQNSMNDLLGSDDEDEEDVPTSLFDRGRGPAFSARHAEARDRARGKYIKETRRDVATNLARAELQDQRVYIVDNVVLVPIVRGKEHPDIIDEVQLYRDLLTEAKCRRIAEND</sequence>
<dbReference type="AlphaFoldDB" id="A0A4Y9Y229"/>
<dbReference type="Proteomes" id="UP000298390">
    <property type="component" value="Unassembled WGS sequence"/>
</dbReference>
<evidence type="ECO:0000256" key="5">
    <source>
        <dbReference type="SAM" id="MobiDB-lite"/>
    </source>
</evidence>
<dbReference type="InterPro" id="IPR027417">
    <property type="entry name" value="P-loop_NTPase"/>
</dbReference>
<proteinExistence type="inferred from homology"/>
<gene>
    <name evidence="7" type="ORF">EVJ58_g8018</name>
</gene>
<dbReference type="EMBL" id="SEKV01000560">
    <property type="protein sequence ID" value="TFY55793.1"/>
    <property type="molecule type" value="Genomic_DNA"/>
</dbReference>
<dbReference type="Pfam" id="PF05049">
    <property type="entry name" value="IIGP"/>
    <property type="match status" value="1"/>
</dbReference>
<comment type="caution">
    <text evidence="7">The sequence shown here is derived from an EMBL/GenBank/DDBJ whole genome shotgun (WGS) entry which is preliminary data.</text>
</comment>
<accession>A0A4Y9Y229</accession>
<protein>
    <recommendedName>
        <fullName evidence="6">IRG-type G domain-containing protein</fullName>
    </recommendedName>
</protein>
<evidence type="ECO:0000313" key="8">
    <source>
        <dbReference type="Proteomes" id="UP000298390"/>
    </source>
</evidence>
<dbReference type="Gene3D" id="3.40.50.300">
    <property type="entry name" value="P-loop containing nucleotide triphosphate hydrolases"/>
    <property type="match status" value="1"/>
</dbReference>
<dbReference type="SUPFAM" id="SSF52540">
    <property type="entry name" value="P-loop containing nucleoside triphosphate hydrolases"/>
    <property type="match status" value="1"/>
</dbReference>
<feature type="compositionally biased region" description="Polar residues" evidence="5">
    <location>
        <begin position="52"/>
        <end position="63"/>
    </location>
</feature>
<feature type="compositionally biased region" description="Polar residues" evidence="5">
    <location>
        <begin position="237"/>
        <end position="251"/>
    </location>
</feature>